<evidence type="ECO:0000256" key="1">
    <source>
        <dbReference type="ARBA" id="ARBA00001755"/>
    </source>
</evidence>
<comment type="catalytic activity">
    <reaction evidence="1">
        <text>coproporphyrinogen III + 3 O2 = coproporphyrin III + 3 H2O2</text>
        <dbReference type="Rhea" id="RHEA:43436"/>
        <dbReference type="ChEBI" id="CHEBI:15379"/>
        <dbReference type="ChEBI" id="CHEBI:16240"/>
        <dbReference type="ChEBI" id="CHEBI:57309"/>
        <dbReference type="ChEBI" id="CHEBI:131725"/>
        <dbReference type="EC" id="1.3.3.15"/>
    </reaction>
    <physiologicalReaction direction="left-to-right" evidence="1">
        <dbReference type="Rhea" id="RHEA:43437"/>
    </physiologicalReaction>
</comment>
<keyword evidence="11 12" id="KW-0350">Heme biosynthesis</keyword>
<keyword evidence="8 12" id="KW-0285">Flavoprotein</keyword>
<reference evidence="16" key="1">
    <citation type="submission" date="2016-07" db="EMBL/GenBank/DDBJ databases">
        <title>Frankia sp. NRRL B-16219 Genome sequencing.</title>
        <authorList>
            <person name="Ghodhbane-Gtari F."/>
            <person name="Swanson E."/>
            <person name="Gueddou A."/>
            <person name="Louati M."/>
            <person name="Nouioui I."/>
            <person name="Hezbri K."/>
            <person name="Abebe-Akele F."/>
            <person name="Simpson S."/>
            <person name="Morris K."/>
            <person name="Thomas K."/>
            <person name="Gtari M."/>
            <person name="Tisa L.S."/>
        </authorList>
    </citation>
    <scope>NUCLEOTIDE SEQUENCE [LARGE SCALE GENOMIC DNA]</scope>
    <source>
        <strain evidence="16">NRRL B-16219</strain>
    </source>
</reference>
<evidence type="ECO:0000256" key="11">
    <source>
        <dbReference type="ARBA" id="ARBA00023133"/>
    </source>
</evidence>
<comment type="function">
    <text evidence="3 12">Involved in coproporphyrin-dependent heme b biosynthesis. Catalyzes the oxidation of coproporphyrinogen III to coproporphyrin III.</text>
</comment>
<organism evidence="15 16">
    <name type="scientific">Parafrankia soli</name>
    <dbReference type="NCBI Taxonomy" id="2599596"/>
    <lineage>
        <taxon>Bacteria</taxon>
        <taxon>Bacillati</taxon>
        <taxon>Actinomycetota</taxon>
        <taxon>Actinomycetes</taxon>
        <taxon>Frankiales</taxon>
        <taxon>Frankiaceae</taxon>
        <taxon>Parafrankia</taxon>
    </lineage>
</organism>
<dbReference type="OrthoDB" id="4496419at2"/>
<dbReference type="PANTHER" id="PTHR42923:SF3">
    <property type="entry name" value="PROTOPORPHYRINOGEN OXIDASE"/>
    <property type="match status" value="1"/>
</dbReference>
<dbReference type="RefSeq" id="WP_071061794.1">
    <property type="nucleotide sequence ID" value="NZ_MAXA01000113.1"/>
</dbReference>
<name>A0A1S1QTM6_9ACTN</name>
<feature type="signal peptide" evidence="13">
    <location>
        <begin position="1"/>
        <end position="20"/>
    </location>
</feature>
<keyword evidence="10 12" id="KW-0560">Oxidoreductase</keyword>
<feature type="domain" description="Amine oxidase" evidence="14">
    <location>
        <begin position="10"/>
        <end position="451"/>
    </location>
</feature>
<evidence type="ECO:0000256" key="9">
    <source>
        <dbReference type="ARBA" id="ARBA00022827"/>
    </source>
</evidence>
<dbReference type="EMBL" id="MAXA01000113">
    <property type="protein sequence ID" value="OHV37320.1"/>
    <property type="molecule type" value="Genomic_DNA"/>
</dbReference>
<keyword evidence="12" id="KW-0963">Cytoplasm</keyword>
<dbReference type="EC" id="1.3.3.15" evidence="6 12"/>
<dbReference type="InterPro" id="IPR036188">
    <property type="entry name" value="FAD/NAD-bd_sf"/>
</dbReference>
<dbReference type="PANTHER" id="PTHR42923">
    <property type="entry name" value="PROTOPORPHYRINOGEN OXIDASE"/>
    <property type="match status" value="1"/>
</dbReference>
<comment type="pathway">
    <text evidence="4 12">Porphyrin-containing compound metabolism; protoheme biosynthesis.</text>
</comment>
<dbReference type="GO" id="GO:0004729">
    <property type="term" value="F:oxygen-dependent protoporphyrinogen oxidase activity"/>
    <property type="evidence" value="ECO:0007669"/>
    <property type="project" value="UniProtKB-UniRule"/>
</dbReference>
<dbReference type="InterPro" id="IPR050464">
    <property type="entry name" value="Zeta_carotene_desat/Oxidored"/>
</dbReference>
<dbReference type="Pfam" id="PF01593">
    <property type="entry name" value="Amino_oxidase"/>
    <property type="match status" value="1"/>
</dbReference>
<evidence type="ECO:0000256" key="10">
    <source>
        <dbReference type="ARBA" id="ARBA00023002"/>
    </source>
</evidence>
<evidence type="ECO:0000256" key="8">
    <source>
        <dbReference type="ARBA" id="ARBA00022630"/>
    </source>
</evidence>
<evidence type="ECO:0000256" key="3">
    <source>
        <dbReference type="ARBA" id="ARBA00002185"/>
    </source>
</evidence>
<evidence type="ECO:0000256" key="5">
    <source>
        <dbReference type="ARBA" id="ARBA00008310"/>
    </source>
</evidence>
<comment type="similarity">
    <text evidence="5 12">Belongs to the protoporphyrinogen/coproporphyrinogen oxidase family. Coproporphyrinogen III oxidase subfamily.</text>
</comment>
<dbReference type="Proteomes" id="UP000179769">
    <property type="component" value="Unassembled WGS sequence"/>
</dbReference>
<accession>A0A1S1QTM6</accession>
<dbReference type="UniPathway" id="UPA00252"/>
<keyword evidence="13" id="KW-0732">Signal</keyword>
<dbReference type="SUPFAM" id="SSF51905">
    <property type="entry name" value="FAD/NAD(P)-binding domain"/>
    <property type="match status" value="1"/>
</dbReference>
<evidence type="ECO:0000259" key="14">
    <source>
        <dbReference type="Pfam" id="PF01593"/>
    </source>
</evidence>
<keyword evidence="16" id="KW-1185">Reference proteome</keyword>
<evidence type="ECO:0000256" key="7">
    <source>
        <dbReference type="ARBA" id="ARBA00019046"/>
    </source>
</evidence>
<gene>
    <name evidence="15" type="ORF">BBK14_02835</name>
</gene>
<dbReference type="Gene3D" id="3.50.50.60">
    <property type="entry name" value="FAD/NAD(P)-binding domain"/>
    <property type="match status" value="1"/>
</dbReference>
<evidence type="ECO:0000313" key="15">
    <source>
        <dbReference type="EMBL" id="OHV37320.1"/>
    </source>
</evidence>
<feature type="chain" id="PRO_5039266792" description="Coproporphyrinogen III oxidase" evidence="13">
    <location>
        <begin position="21"/>
        <end position="470"/>
    </location>
</feature>
<evidence type="ECO:0000256" key="13">
    <source>
        <dbReference type="SAM" id="SignalP"/>
    </source>
</evidence>
<dbReference type="Gene3D" id="3.90.660.20">
    <property type="entry name" value="Protoporphyrinogen oxidase, mitochondrial, domain 2"/>
    <property type="match status" value="1"/>
</dbReference>
<protein>
    <recommendedName>
        <fullName evidence="7 12">Coproporphyrinogen III oxidase</fullName>
        <ecNumber evidence="6 12">1.3.3.15</ecNumber>
    </recommendedName>
</protein>
<comment type="cofactor">
    <cofactor evidence="2 12">
        <name>FAD</name>
        <dbReference type="ChEBI" id="CHEBI:57692"/>
    </cofactor>
</comment>
<evidence type="ECO:0000256" key="6">
    <source>
        <dbReference type="ARBA" id="ARBA00012402"/>
    </source>
</evidence>
<dbReference type="InterPro" id="IPR004572">
    <property type="entry name" value="Protoporphyrinogen_oxidase"/>
</dbReference>
<dbReference type="GO" id="GO:0006783">
    <property type="term" value="P:heme biosynthetic process"/>
    <property type="evidence" value="ECO:0007669"/>
    <property type="project" value="UniProtKB-UniRule"/>
</dbReference>
<dbReference type="Gene3D" id="1.10.3110.10">
    <property type="entry name" value="protoporphyrinogen ix oxidase, domain 3"/>
    <property type="match status" value="1"/>
</dbReference>
<evidence type="ECO:0000256" key="12">
    <source>
        <dbReference type="RuleBase" id="RU364052"/>
    </source>
</evidence>
<keyword evidence="9 12" id="KW-0274">FAD</keyword>
<dbReference type="NCBIfam" id="TIGR00562">
    <property type="entry name" value="proto_IX_ox"/>
    <property type="match status" value="1"/>
</dbReference>
<comment type="caution">
    <text evidence="15">The sequence shown here is derived from an EMBL/GenBank/DDBJ whole genome shotgun (WGS) entry which is preliminary data.</text>
</comment>
<comment type="subcellular location">
    <subcellularLocation>
        <location evidence="12">Cytoplasm</location>
    </subcellularLocation>
</comment>
<sequence>MRVVIIGAGIAGLSAASALAGRAEVTVVEAGDSIGGKLRTTPIEGLAVEEGAEAFLVRVPEALRLARHIGLGHDIVHPTTTKASLWVGGRRRPIPPNTMLGVPTDVLGLVRSRVLSPFGLLRAAADLVLPRTTLPTDPTVGGYVGARVGREIVDRLVDPLLGGVYAGRADALSLQATVPQLTPIATEDRSLLLGAHRVRARTGPAPAQTPVFASLRGGLGSFAEKVASTSGATVRTGLMARELRRVEGGWQVRCDPVGGGEVPPPLVADAVILAVPAGAARDLLSPIAPHAAAPLAGVPYASVGLVTLLYRGAVPPPGSGLLIPARAGLSIKAVTYLSVKWPHIARGGDLTVVRASVGRAGADDDLRRGDVELAGVAAAEVAQVTGISARPIANRVSRWGGALPQYLPGHLGRIAAVRRALPAGIALAGAGYDGVGIPACIRSGEAAAASVVGQLRPDGTQAAESEPAGA</sequence>
<dbReference type="GO" id="GO:0005737">
    <property type="term" value="C:cytoplasm"/>
    <property type="evidence" value="ECO:0007669"/>
    <property type="project" value="UniProtKB-SubCell"/>
</dbReference>
<evidence type="ECO:0000256" key="2">
    <source>
        <dbReference type="ARBA" id="ARBA00001974"/>
    </source>
</evidence>
<dbReference type="AlphaFoldDB" id="A0A1S1QTM6"/>
<proteinExistence type="inferred from homology"/>
<dbReference type="InterPro" id="IPR002937">
    <property type="entry name" value="Amino_oxidase"/>
</dbReference>
<evidence type="ECO:0000256" key="4">
    <source>
        <dbReference type="ARBA" id="ARBA00004744"/>
    </source>
</evidence>
<dbReference type="SUPFAM" id="SSF54373">
    <property type="entry name" value="FAD-linked reductases, C-terminal domain"/>
    <property type="match status" value="1"/>
</dbReference>
<evidence type="ECO:0000313" key="16">
    <source>
        <dbReference type="Proteomes" id="UP000179769"/>
    </source>
</evidence>